<dbReference type="CDD" id="cd02799">
    <property type="entry name" value="tRNA_bind_EMAP-II_like"/>
    <property type="match status" value="1"/>
</dbReference>
<evidence type="ECO:0000313" key="5">
    <source>
        <dbReference type="EMBL" id="CAE0607057.1"/>
    </source>
</evidence>
<evidence type="ECO:0000259" key="4">
    <source>
        <dbReference type="PROSITE" id="PS50886"/>
    </source>
</evidence>
<dbReference type="InterPro" id="IPR002547">
    <property type="entry name" value="tRNA-bd_dom"/>
</dbReference>
<dbReference type="SUPFAM" id="SSF50249">
    <property type="entry name" value="Nucleic acid-binding proteins"/>
    <property type="match status" value="1"/>
</dbReference>
<accession>A0A6U9PQR7</accession>
<dbReference type="GO" id="GO:0000049">
    <property type="term" value="F:tRNA binding"/>
    <property type="evidence" value="ECO:0007669"/>
    <property type="project" value="UniProtKB-UniRule"/>
</dbReference>
<sequence length="208" mass="22702">MATRQAVSLGFRAASLRVPRRISRIRCTSSASMHVSSEMAQKAALVDFRVGRITHIEKHPDADTLYVEQVDVGEEEPRTIVSGLVKFVSEEEMLGSLVVVMANLKPRNMRGIKSAGMLLCASNEAHDVVEPLRPAEGSVLGERIGFGEDFGEMPEPATPNQLQKKKIWEEVQPSFTTTEECQATCCEMVLQTAAGPVTCKSLVKANVS</sequence>
<protein>
    <recommendedName>
        <fullName evidence="4">tRNA-binding domain-containing protein</fullName>
    </recommendedName>
</protein>
<evidence type="ECO:0000313" key="6">
    <source>
        <dbReference type="EMBL" id="CAE0607058.1"/>
    </source>
</evidence>
<organism evidence="6">
    <name type="scientific">Picocystis salinarum</name>
    <dbReference type="NCBI Taxonomy" id="88271"/>
    <lineage>
        <taxon>Eukaryota</taxon>
        <taxon>Viridiplantae</taxon>
        <taxon>Chlorophyta</taxon>
        <taxon>Picocystophyceae</taxon>
        <taxon>Picocystales</taxon>
        <taxon>Picocystaceae</taxon>
        <taxon>Picocystis</taxon>
    </lineage>
</organism>
<reference evidence="6" key="1">
    <citation type="submission" date="2021-01" db="EMBL/GenBank/DDBJ databases">
        <authorList>
            <person name="Corre E."/>
            <person name="Pelletier E."/>
            <person name="Niang G."/>
            <person name="Scheremetjew M."/>
            <person name="Finn R."/>
            <person name="Kale V."/>
            <person name="Holt S."/>
            <person name="Cochrane G."/>
            <person name="Meng A."/>
            <person name="Brown T."/>
            <person name="Cohen L."/>
        </authorList>
    </citation>
    <scope>NUCLEOTIDE SEQUENCE</scope>
    <source>
        <strain evidence="6">CCMP1897</strain>
    </source>
</reference>
<dbReference type="PANTHER" id="PTHR11586:SF47">
    <property type="entry name" value="NUCLEIC ACID-BINDING, OB-FOLD-LIKE PROTEIN"/>
    <property type="match status" value="1"/>
</dbReference>
<keyword evidence="1 3" id="KW-0820">tRNA-binding</keyword>
<dbReference type="FunFam" id="2.40.50.140:FF:000225">
    <property type="entry name" value="tyrosine--tRNA ligase, cytoplasmic"/>
    <property type="match status" value="1"/>
</dbReference>
<gene>
    <name evidence="5" type="ORF">PSAL00342_LOCUS874</name>
    <name evidence="6" type="ORF">PSAL00342_LOCUS875</name>
</gene>
<dbReference type="InterPro" id="IPR051270">
    <property type="entry name" value="Tyrosine-tRNA_ligase_regulator"/>
</dbReference>
<feature type="domain" description="TRNA-binding" evidence="4">
    <location>
        <begin position="42"/>
        <end position="145"/>
    </location>
</feature>
<dbReference type="EMBL" id="HBIS01001012">
    <property type="protein sequence ID" value="CAE0607058.1"/>
    <property type="molecule type" value="Transcribed_RNA"/>
</dbReference>
<proteinExistence type="predicted"/>
<dbReference type="Pfam" id="PF01588">
    <property type="entry name" value="tRNA_bind"/>
    <property type="match status" value="1"/>
</dbReference>
<evidence type="ECO:0000256" key="1">
    <source>
        <dbReference type="ARBA" id="ARBA00022555"/>
    </source>
</evidence>
<name>A0A6U9PQR7_9CHLO</name>
<dbReference type="AlphaFoldDB" id="A0A6U9PQR7"/>
<keyword evidence="2 3" id="KW-0694">RNA-binding</keyword>
<dbReference type="Gene3D" id="2.40.50.140">
    <property type="entry name" value="Nucleic acid-binding proteins"/>
    <property type="match status" value="1"/>
</dbReference>
<evidence type="ECO:0000256" key="3">
    <source>
        <dbReference type="PROSITE-ProRule" id="PRU00209"/>
    </source>
</evidence>
<dbReference type="InterPro" id="IPR012340">
    <property type="entry name" value="NA-bd_OB-fold"/>
</dbReference>
<dbReference type="PANTHER" id="PTHR11586">
    <property type="entry name" value="TRNA-AMINOACYLATION COFACTOR ARC1 FAMILY MEMBER"/>
    <property type="match status" value="1"/>
</dbReference>
<dbReference type="EMBL" id="HBIS01001011">
    <property type="protein sequence ID" value="CAE0607057.1"/>
    <property type="molecule type" value="Transcribed_RNA"/>
</dbReference>
<evidence type="ECO:0000256" key="2">
    <source>
        <dbReference type="ARBA" id="ARBA00022884"/>
    </source>
</evidence>
<dbReference type="PROSITE" id="PS50886">
    <property type="entry name" value="TRBD"/>
    <property type="match status" value="1"/>
</dbReference>